<dbReference type="Proteomes" id="UP000276309">
    <property type="component" value="Chromosome"/>
</dbReference>
<name>A0A3G2L723_9FLAO</name>
<keyword evidence="1" id="KW-0812">Transmembrane</keyword>
<reference evidence="3 4" key="1">
    <citation type="submission" date="2018-08" db="EMBL/GenBank/DDBJ databases">
        <title>The reduced genetic potential of extracellular carbohydrate catabolism in Euzebyella marina RN62, a Flavobacteriia bacterium isolated from the hadal water.</title>
        <authorList>
            <person name="Xue C."/>
        </authorList>
    </citation>
    <scope>NUCLEOTIDE SEQUENCE [LARGE SCALE GENOMIC DNA]</scope>
    <source>
        <strain evidence="3 4">RN62</strain>
    </source>
</reference>
<dbReference type="OrthoDB" id="847268at2"/>
<keyword evidence="1" id="KW-1133">Transmembrane helix</keyword>
<keyword evidence="1" id="KW-0472">Membrane</keyword>
<keyword evidence="3" id="KW-0378">Hydrolase</keyword>
<proteinExistence type="predicted"/>
<sequence>MSSKIIAVWEFFKNPTYEESLEKDPHERLRWFTELLLYALTLSYLIGMVNAGLQNYFDIDIGKHASEDLMNRSLLLLFAAAVIMAPVMEEVIFRGPLIFFKKKNYFNCIFYFLTFIFGFYHISNFELTTTTLLLSPLLVAPQLSVGIFLGFVRVKFGLLWAIIFHALYNFILMTPLLFMNFLDLLLE</sequence>
<feature type="transmembrane region" description="Helical" evidence="1">
    <location>
        <begin position="35"/>
        <end position="53"/>
    </location>
</feature>
<dbReference type="GO" id="GO:0080120">
    <property type="term" value="P:CAAX-box protein maturation"/>
    <property type="evidence" value="ECO:0007669"/>
    <property type="project" value="UniProtKB-ARBA"/>
</dbReference>
<keyword evidence="4" id="KW-1185">Reference proteome</keyword>
<dbReference type="AlphaFoldDB" id="A0A3G2L723"/>
<evidence type="ECO:0000256" key="1">
    <source>
        <dbReference type="SAM" id="Phobius"/>
    </source>
</evidence>
<dbReference type="KEGG" id="emar:D1013_11640"/>
<evidence type="ECO:0000259" key="2">
    <source>
        <dbReference type="Pfam" id="PF02517"/>
    </source>
</evidence>
<dbReference type="InterPro" id="IPR003675">
    <property type="entry name" value="Rce1/LyrA-like_dom"/>
</dbReference>
<dbReference type="GO" id="GO:0008237">
    <property type="term" value="F:metallopeptidase activity"/>
    <property type="evidence" value="ECO:0007669"/>
    <property type="project" value="UniProtKB-KW"/>
</dbReference>
<feature type="transmembrane region" description="Helical" evidence="1">
    <location>
        <begin position="105"/>
        <end position="122"/>
    </location>
</feature>
<gene>
    <name evidence="3" type="ORF">D1013_11640</name>
</gene>
<feature type="transmembrane region" description="Helical" evidence="1">
    <location>
        <begin position="73"/>
        <end position="93"/>
    </location>
</feature>
<dbReference type="GO" id="GO:0006508">
    <property type="term" value="P:proteolysis"/>
    <property type="evidence" value="ECO:0007669"/>
    <property type="project" value="UniProtKB-KW"/>
</dbReference>
<feature type="transmembrane region" description="Helical" evidence="1">
    <location>
        <begin position="134"/>
        <end position="152"/>
    </location>
</feature>
<dbReference type="EMBL" id="CP032050">
    <property type="protein sequence ID" value="AYN67981.1"/>
    <property type="molecule type" value="Genomic_DNA"/>
</dbReference>
<dbReference type="Pfam" id="PF02517">
    <property type="entry name" value="Rce1-like"/>
    <property type="match status" value="1"/>
</dbReference>
<feature type="transmembrane region" description="Helical" evidence="1">
    <location>
        <begin position="159"/>
        <end position="182"/>
    </location>
</feature>
<dbReference type="GO" id="GO:0004175">
    <property type="term" value="F:endopeptidase activity"/>
    <property type="evidence" value="ECO:0007669"/>
    <property type="project" value="UniProtKB-ARBA"/>
</dbReference>
<feature type="domain" description="CAAX prenyl protease 2/Lysostaphin resistance protein A-like" evidence="2">
    <location>
        <begin position="73"/>
        <end position="171"/>
    </location>
</feature>
<keyword evidence="3" id="KW-0645">Protease</keyword>
<evidence type="ECO:0000313" key="3">
    <source>
        <dbReference type="EMBL" id="AYN67981.1"/>
    </source>
</evidence>
<accession>A0A3G2L723</accession>
<evidence type="ECO:0000313" key="4">
    <source>
        <dbReference type="Proteomes" id="UP000276309"/>
    </source>
</evidence>
<organism evidence="3 4">
    <name type="scientific">Euzebyella marina</name>
    <dbReference type="NCBI Taxonomy" id="1761453"/>
    <lineage>
        <taxon>Bacteria</taxon>
        <taxon>Pseudomonadati</taxon>
        <taxon>Bacteroidota</taxon>
        <taxon>Flavobacteriia</taxon>
        <taxon>Flavobacteriales</taxon>
        <taxon>Flavobacteriaceae</taxon>
        <taxon>Euzebyella</taxon>
    </lineage>
</organism>
<keyword evidence="3" id="KW-0482">Metalloprotease</keyword>
<protein>
    <submittedName>
        <fullName evidence="3">CPBP family intramembrane metalloprotease</fullName>
    </submittedName>
</protein>
<dbReference type="RefSeq" id="WP_121848996.1">
    <property type="nucleotide sequence ID" value="NZ_CP032050.1"/>
</dbReference>